<evidence type="ECO:0000313" key="2">
    <source>
        <dbReference type="EMBL" id="KAG2619802.1"/>
    </source>
</evidence>
<gene>
    <name evidence="2" type="ORF">PVAP13_3NG137802</name>
</gene>
<sequence>MRGRTVALTRRICSTALVSDILDLAPPACGSASAPRAAPPALLHCAAAVRPRCRPQLHRPRRAPPRAQPRKPRPLAGPPSHGHPAPPPRAAPPAAAHAAGPPESALPSRRAAEPHSARGLQRGGVRSPGGGGVCGGRELQWKARRQGAAAAPRTAEEAGRRGERERMRGRV</sequence>
<dbReference type="EMBL" id="CM029042">
    <property type="protein sequence ID" value="KAG2619802.1"/>
    <property type="molecule type" value="Genomic_DNA"/>
</dbReference>
<reference evidence="2" key="1">
    <citation type="submission" date="2020-05" db="EMBL/GenBank/DDBJ databases">
        <title>WGS assembly of Panicum virgatum.</title>
        <authorList>
            <person name="Lovell J.T."/>
            <person name="Jenkins J."/>
            <person name="Shu S."/>
            <person name="Juenger T.E."/>
            <person name="Schmutz J."/>
        </authorList>
    </citation>
    <scope>NUCLEOTIDE SEQUENCE</scope>
    <source>
        <strain evidence="2">AP13</strain>
    </source>
</reference>
<accession>A0A8T0U586</accession>
<feature type="compositionally biased region" description="Low complexity" evidence="1">
    <location>
        <begin position="92"/>
        <end position="102"/>
    </location>
</feature>
<feature type="compositionally biased region" description="Basic and acidic residues" evidence="1">
    <location>
        <begin position="154"/>
        <end position="171"/>
    </location>
</feature>
<proteinExistence type="predicted"/>
<dbReference type="Proteomes" id="UP000823388">
    <property type="component" value="Chromosome 3N"/>
</dbReference>
<feature type="region of interest" description="Disordered" evidence="1">
    <location>
        <begin position="54"/>
        <end position="171"/>
    </location>
</feature>
<evidence type="ECO:0000256" key="1">
    <source>
        <dbReference type="SAM" id="MobiDB-lite"/>
    </source>
</evidence>
<keyword evidence="3" id="KW-1185">Reference proteome</keyword>
<organism evidence="2 3">
    <name type="scientific">Panicum virgatum</name>
    <name type="common">Blackwell switchgrass</name>
    <dbReference type="NCBI Taxonomy" id="38727"/>
    <lineage>
        <taxon>Eukaryota</taxon>
        <taxon>Viridiplantae</taxon>
        <taxon>Streptophyta</taxon>
        <taxon>Embryophyta</taxon>
        <taxon>Tracheophyta</taxon>
        <taxon>Spermatophyta</taxon>
        <taxon>Magnoliopsida</taxon>
        <taxon>Liliopsida</taxon>
        <taxon>Poales</taxon>
        <taxon>Poaceae</taxon>
        <taxon>PACMAD clade</taxon>
        <taxon>Panicoideae</taxon>
        <taxon>Panicodae</taxon>
        <taxon>Paniceae</taxon>
        <taxon>Panicinae</taxon>
        <taxon>Panicum</taxon>
        <taxon>Panicum sect. Hiantes</taxon>
    </lineage>
</organism>
<feature type="compositionally biased region" description="Basic residues" evidence="1">
    <location>
        <begin position="54"/>
        <end position="73"/>
    </location>
</feature>
<name>A0A8T0U586_PANVG</name>
<protein>
    <submittedName>
        <fullName evidence="2">Uncharacterized protein</fullName>
    </submittedName>
</protein>
<feature type="compositionally biased region" description="Gly residues" evidence="1">
    <location>
        <begin position="126"/>
        <end position="135"/>
    </location>
</feature>
<evidence type="ECO:0000313" key="3">
    <source>
        <dbReference type="Proteomes" id="UP000823388"/>
    </source>
</evidence>
<dbReference type="AlphaFoldDB" id="A0A8T0U586"/>
<comment type="caution">
    <text evidence="2">The sequence shown here is derived from an EMBL/GenBank/DDBJ whole genome shotgun (WGS) entry which is preliminary data.</text>
</comment>